<reference evidence="1" key="1">
    <citation type="submission" date="2020-05" db="EMBL/GenBank/DDBJ databases">
        <authorList>
            <person name="Chiriac C."/>
            <person name="Salcher M."/>
            <person name="Ghai R."/>
            <person name="Kavagutti S V."/>
        </authorList>
    </citation>
    <scope>NUCLEOTIDE SEQUENCE</scope>
</reference>
<proteinExistence type="predicted"/>
<accession>A0A6J6EZ85</accession>
<evidence type="ECO:0000313" key="1">
    <source>
        <dbReference type="EMBL" id="CAB4577948.1"/>
    </source>
</evidence>
<dbReference type="EMBL" id="CAEZTS010000057">
    <property type="protein sequence ID" value="CAB4577948.1"/>
    <property type="molecule type" value="Genomic_DNA"/>
</dbReference>
<protein>
    <submittedName>
        <fullName evidence="1">Unannotated protein</fullName>
    </submittedName>
</protein>
<sequence length="81" mass="8580">MNGLASAAILGTFEPSVAAPSAIRPYWSLPQQYSMPLFRPQAPLLDTAILENPEFTTGGVAVLLSATFVMTVRSTEVPSPS</sequence>
<dbReference type="AlphaFoldDB" id="A0A6J6EZ85"/>
<gene>
    <name evidence="1" type="ORF">UFOPK1722_00800</name>
</gene>
<name>A0A6J6EZ85_9ZZZZ</name>
<organism evidence="1">
    <name type="scientific">freshwater metagenome</name>
    <dbReference type="NCBI Taxonomy" id="449393"/>
    <lineage>
        <taxon>unclassified sequences</taxon>
        <taxon>metagenomes</taxon>
        <taxon>ecological metagenomes</taxon>
    </lineage>
</organism>